<reference evidence="2 3" key="1">
    <citation type="submission" date="2020-05" db="EMBL/GenBank/DDBJ databases">
        <title>Distinct polysaccharide utilization as determinants for interspecies competition between intestinal Prevotella spp.</title>
        <authorList>
            <person name="Galvez E.J.C."/>
            <person name="Iljazovic A."/>
            <person name="Strowig T."/>
        </authorList>
    </citation>
    <scope>NUCLEOTIDE SEQUENCE [LARGE SCALE GENOMIC DNA]</scope>
    <source>
        <strain evidence="2 3">PCHR</strain>
    </source>
</reference>
<evidence type="ECO:0000313" key="2">
    <source>
        <dbReference type="EMBL" id="NPE25861.1"/>
    </source>
</evidence>
<keyword evidence="3" id="KW-1185">Reference proteome</keyword>
<evidence type="ECO:0000259" key="1">
    <source>
        <dbReference type="PROSITE" id="PS51729"/>
    </source>
</evidence>
<name>A0ABX2B2X9_9BACT</name>
<dbReference type="PANTHER" id="PTHR31435">
    <property type="entry name" value="PROTEIN NATD1"/>
    <property type="match status" value="1"/>
</dbReference>
<gene>
    <name evidence="2" type="ORF">HPS54_10090</name>
</gene>
<dbReference type="Proteomes" id="UP000820977">
    <property type="component" value="Unassembled WGS sequence"/>
</dbReference>
<dbReference type="PROSITE" id="PS51729">
    <property type="entry name" value="GNAT_YJDJ"/>
    <property type="match status" value="1"/>
</dbReference>
<dbReference type="PANTHER" id="PTHR31435:SF9">
    <property type="entry name" value="PROTEIN NATD1"/>
    <property type="match status" value="1"/>
</dbReference>
<dbReference type="RefSeq" id="WP_172345339.1">
    <property type="nucleotide sequence ID" value="NZ_CASYYZ010000028.1"/>
</dbReference>
<dbReference type="Gene3D" id="3.40.630.30">
    <property type="match status" value="1"/>
</dbReference>
<dbReference type="InterPro" id="IPR016181">
    <property type="entry name" value="Acyl_CoA_acyltransferase"/>
</dbReference>
<evidence type="ECO:0000313" key="3">
    <source>
        <dbReference type="Proteomes" id="UP000820977"/>
    </source>
</evidence>
<accession>A0ABX2B2X9</accession>
<proteinExistence type="predicted"/>
<comment type="caution">
    <text evidence="2">The sequence shown here is derived from an EMBL/GenBank/DDBJ whole genome shotgun (WGS) entry which is preliminary data.</text>
</comment>
<dbReference type="InterPro" id="IPR031165">
    <property type="entry name" value="GNAT_YJDJ"/>
</dbReference>
<protein>
    <submittedName>
        <fullName evidence="2">N-acetyltransferase</fullName>
    </submittedName>
</protein>
<dbReference type="InterPro" id="IPR045057">
    <property type="entry name" value="Gcn5-rel_NAT"/>
</dbReference>
<dbReference type="SUPFAM" id="SSF55729">
    <property type="entry name" value="Acyl-CoA N-acyltransferases (Nat)"/>
    <property type="match status" value="1"/>
</dbReference>
<sequence>MEYTINHDKARNMFTTVVDGHTAYVEYRLQNGVLDIIHTIVPRPVEGRGIAAALVKRAYGYASEQGLERAGTCPYAAKWLERHP</sequence>
<dbReference type="Pfam" id="PF14542">
    <property type="entry name" value="Acetyltransf_CG"/>
    <property type="match status" value="1"/>
</dbReference>
<feature type="domain" description="N-acetyltransferase" evidence="1">
    <location>
        <begin position="6"/>
        <end position="84"/>
    </location>
</feature>
<organism evidence="2 3">
    <name type="scientific">Xylanibacter caecicola</name>
    <dbReference type="NCBI Taxonomy" id="2736294"/>
    <lineage>
        <taxon>Bacteria</taxon>
        <taxon>Pseudomonadati</taxon>
        <taxon>Bacteroidota</taxon>
        <taxon>Bacteroidia</taxon>
        <taxon>Bacteroidales</taxon>
        <taxon>Prevotellaceae</taxon>
        <taxon>Xylanibacter</taxon>
    </lineage>
</organism>
<dbReference type="EMBL" id="JABKKJ010000019">
    <property type="protein sequence ID" value="NPE25861.1"/>
    <property type="molecule type" value="Genomic_DNA"/>
</dbReference>